<protein>
    <submittedName>
        <fullName evidence="5">Beta-glucosidase</fullName>
    </submittedName>
</protein>
<reference evidence="5 6" key="1">
    <citation type="submission" date="2020-03" db="EMBL/GenBank/DDBJ databases">
        <authorList>
            <person name="Wang L."/>
            <person name="He N."/>
            <person name="Li Y."/>
            <person name="Fang Y."/>
            <person name="Zhang F."/>
        </authorList>
    </citation>
    <scope>NUCLEOTIDE SEQUENCE [LARGE SCALE GENOMIC DNA]</scope>
    <source>
        <strain evidence="5 6">36D10-4-7</strain>
    </source>
</reference>
<dbReference type="InterPro" id="IPR002772">
    <property type="entry name" value="Glyco_hydro_3_C"/>
</dbReference>
<dbReference type="RefSeq" id="WP_168133922.1">
    <property type="nucleotide sequence ID" value="NZ_JAAVJH010000003.1"/>
</dbReference>
<feature type="domain" description="Fibronectin type III-like" evidence="4">
    <location>
        <begin position="698"/>
        <end position="767"/>
    </location>
</feature>
<gene>
    <name evidence="5" type="ORF">HBH26_05840</name>
</gene>
<evidence type="ECO:0000313" key="6">
    <source>
        <dbReference type="Proteomes" id="UP000732399"/>
    </source>
</evidence>
<dbReference type="InterPro" id="IPR013783">
    <property type="entry name" value="Ig-like_fold"/>
</dbReference>
<dbReference type="InterPro" id="IPR044993">
    <property type="entry name" value="BXL"/>
</dbReference>
<dbReference type="SUPFAM" id="SSF52279">
    <property type="entry name" value="Beta-D-glucan exohydrolase, C-terminal domain"/>
    <property type="match status" value="1"/>
</dbReference>
<keyword evidence="2" id="KW-0732">Signal</keyword>
<dbReference type="InterPro" id="IPR017853">
    <property type="entry name" value="GH"/>
</dbReference>
<dbReference type="Pfam" id="PF00933">
    <property type="entry name" value="Glyco_hydro_3"/>
    <property type="match status" value="1"/>
</dbReference>
<accession>A0ABX1CLS9</accession>
<dbReference type="PRINTS" id="PR00133">
    <property type="entry name" value="GLHYDRLASE3"/>
</dbReference>
<evidence type="ECO:0000256" key="1">
    <source>
        <dbReference type="ARBA" id="ARBA00005336"/>
    </source>
</evidence>
<dbReference type="PANTHER" id="PTHR42721">
    <property type="entry name" value="SUGAR HYDROLASE-RELATED"/>
    <property type="match status" value="1"/>
</dbReference>
<organism evidence="5 6">
    <name type="scientific">Sphingomonas corticis</name>
    <dbReference type="NCBI Taxonomy" id="2722791"/>
    <lineage>
        <taxon>Bacteria</taxon>
        <taxon>Pseudomonadati</taxon>
        <taxon>Pseudomonadota</taxon>
        <taxon>Alphaproteobacteria</taxon>
        <taxon>Sphingomonadales</taxon>
        <taxon>Sphingomonadaceae</taxon>
        <taxon>Sphingomonas</taxon>
    </lineage>
</organism>
<dbReference type="InterPro" id="IPR036962">
    <property type="entry name" value="Glyco_hydro_3_N_sf"/>
</dbReference>
<dbReference type="SMART" id="SM01217">
    <property type="entry name" value="Fn3_like"/>
    <property type="match status" value="1"/>
</dbReference>
<comment type="similarity">
    <text evidence="1">Belongs to the glycosyl hydrolase 3 family.</text>
</comment>
<dbReference type="EMBL" id="JAAVJH010000003">
    <property type="protein sequence ID" value="NJR78136.1"/>
    <property type="molecule type" value="Genomic_DNA"/>
</dbReference>
<evidence type="ECO:0000256" key="3">
    <source>
        <dbReference type="ARBA" id="ARBA00022801"/>
    </source>
</evidence>
<keyword evidence="3" id="KW-0378">Hydrolase</keyword>
<dbReference type="SUPFAM" id="SSF51445">
    <property type="entry name" value="(Trans)glycosidases"/>
    <property type="match status" value="1"/>
</dbReference>
<name>A0ABX1CLS9_9SPHN</name>
<proteinExistence type="inferred from homology"/>
<dbReference type="InterPro" id="IPR026891">
    <property type="entry name" value="Fn3-like"/>
</dbReference>
<dbReference type="Gene3D" id="3.40.50.1700">
    <property type="entry name" value="Glycoside hydrolase family 3 C-terminal domain"/>
    <property type="match status" value="1"/>
</dbReference>
<evidence type="ECO:0000313" key="5">
    <source>
        <dbReference type="EMBL" id="NJR78136.1"/>
    </source>
</evidence>
<evidence type="ECO:0000256" key="2">
    <source>
        <dbReference type="ARBA" id="ARBA00022729"/>
    </source>
</evidence>
<dbReference type="Proteomes" id="UP000732399">
    <property type="component" value="Unassembled WGS sequence"/>
</dbReference>
<sequence>MAGAASLLPLRAAAATAPVYQDSRAPVDLRVADLIGRMTLEEKVAQMTALWATKADVMDGLDFAPAKASAAYPQGIGQITRPSDRRGGPQAAVVAGGTGARWRGAASTIAFVNAAQKWAREETRLGIPILFHEESLHGYMAPDATMFPQAIGMAGAFDRELMRRMQEVTAREVRAHGSVLALSPVVDIARDPRWGRIEETFGEDTYLCGEMGVASVTGLQGGTGTTLPPGHVFATLKHMTGHGQPLAGNNIGQAPLGERELREFFFPPFRAVVTRTGIAAVMPSYNEIDGLPSHANRWLLTDVLRGEWGFGGAIVSDYGAVDELQKIHHVAADLPDCARQALHAGVDSELPDGISYRTLADQVRAGTVSRAAVDAACARMLALKFRAGLFEDRPYDARAAARLTGNDEARALALAAAEKSLCLLTNDGTLPLAPGAHRRVAVIGPNAAIARLGGYSGAPRHAVSLLDGVRAHLAGKAEVVHAQGVFITRSEDRSVDEVLLADPAKNRALIAEAVEAAKRCDVILLAIGDTEQTSREGFAKNHLGDRTSLDLVGEQRELFDALHTLGKPIVVCAINGRPPSWPAVMARANAVLECWYPGQEGGTAMARALFGAVNPGAKLPVTVLRDAGQVPLTYNRKPSAGRGYVIGDPTPLFPFGHGLSYTTFAIDPPRLSAPRIGIAGEVTVTTVVRNTGARAGDEVVQLYLRDREASITRPVKELKGFQRVTLAPGEAKEVSFTLASDTFALWNADMEEVVEPGLFDIMVGPNSVDLQTVTLEIA</sequence>
<comment type="caution">
    <text evidence="5">The sequence shown here is derived from an EMBL/GenBank/DDBJ whole genome shotgun (WGS) entry which is preliminary data.</text>
</comment>
<evidence type="ECO:0000259" key="4">
    <source>
        <dbReference type="SMART" id="SM01217"/>
    </source>
</evidence>
<dbReference type="Gene3D" id="3.20.20.300">
    <property type="entry name" value="Glycoside hydrolase, family 3, N-terminal domain"/>
    <property type="match status" value="1"/>
</dbReference>
<keyword evidence="6" id="KW-1185">Reference proteome</keyword>
<dbReference type="Gene3D" id="2.60.40.10">
    <property type="entry name" value="Immunoglobulins"/>
    <property type="match status" value="1"/>
</dbReference>
<dbReference type="Pfam" id="PF14310">
    <property type="entry name" value="Fn3-like"/>
    <property type="match status" value="1"/>
</dbReference>
<dbReference type="Pfam" id="PF01915">
    <property type="entry name" value="Glyco_hydro_3_C"/>
    <property type="match status" value="1"/>
</dbReference>
<dbReference type="InterPro" id="IPR001764">
    <property type="entry name" value="Glyco_hydro_3_N"/>
</dbReference>
<dbReference type="PANTHER" id="PTHR42721:SF3">
    <property type="entry name" value="BETA-D-XYLOSIDASE 5-RELATED"/>
    <property type="match status" value="1"/>
</dbReference>
<dbReference type="InterPro" id="IPR036881">
    <property type="entry name" value="Glyco_hydro_3_C_sf"/>
</dbReference>